<keyword evidence="2" id="KW-0812">Transmembrane</keyword>
<evidence type="ECO:0000313" key="3">
    <source>
        <dbReference type="EMBL" id="OAP85448.1"/>
    </source>
</evidence>
<accession>A0A179B159</accession>
<evidence type="ECO:0000256" key="2">
    <source>
        <dbReference type="SAM" id="Phobius"/>
    </source>
</evidence>
<organism evidence="3 4">
    <name type="scientific">Peptidiphaga gingivicola</name>
    <dbReference type="NCBI Taxonomy" id="2741497"/>
    <lineage>
        <taxon>Bacteria</taxon>
        <taxon>Bacillati</taxon>
        <taxon>Actinomycetota</taxon>
        <taxon>Actinomycetes</taxon>
        <taxon>Actinomycetales</taxon>
        <taxon>Actinomycetaceae</taxon>
        <taxon>Peptidiphaga</taxon>
    </lineage>
</organism>
<keyword evidence="4" id="KW-1185">Reference proteome</keyword>
<proteinExistence type="predicted"/>
<evidence type="ECO:0000256" key="1">
    <source>
        <dbReference type="SAM" id="MobiDB-lite"/>
    </source>
</evidence>
<feature type="transmembrane region" description="Helical" evidence="2">
    <location>
        <begin position="121"/>
        <end position="141"/>
    </location>
</feature>
<sequence length="275" mass="30515">MERNRSQPGRSARRARFGREAKEETDTMATDTAIKGAWAGASASTAWAKSKRGEGTRTGVRAAARAGAGVGAPSRDWVPLIDAATTRVVPLGFIFYLLATTLYLFYWGQPLGATEMWARTLLWNVWPWLGLMCLALTWAWASRKDPRQTWLRRLMNRAPLFGKKAAILGAALGLMFLLQAAANDVELALDLQAGPRGETGVVCTEFKEWPSYKNGDAKTTFVLRHANGRDETFEFISRLGVWDDGPRGSIKRLCSSQESFTLWRWARTGVIADVE</sequence>
<dbReference type="Proteomes" id="UP000078368">
    <property type="component" value="Unassembled WGS sequence"/>
</dbReference>
<keyword evidence="2" id="KW-0472">Membrane</keyword>
<reference evidence="3 4" key="1">
    <citation type="submission" date="2016-04" db="EMBL/GenBank/DDBJ databases">
        <title>Peptidophaga gingivicola gen. nov., sp. nov., isolated from human subgingival plaque.</title>
        <authorList>
            <person name="Beall C.J."/>
            <person name="Mokrzan E.M."/>
            <person name="Griffen A.L."/>
            <person name="Leys E.J."/>
        </authorList>
    </citation>
    <scope>NUCLEOTIDE SEQUENCE [LARGE SCALE GENOMIC DNA]</scope>
    <source>
        <strain evidence="3 4">BA112</strain>
    </source>
</reference>
<comment type="caution">
    <text evidence="3">The sequence shown here is derived from an EMBL/GenBank/DDBJ whole genome shotgun (WGS) entry which is preliminary data.</text>
</comment>
<keyword evidence="2" id="KW-1133">Transmembrane helix</keyword>
<feature type="region of interest" description="Disordered" evidence="1">
    <location>
        <begin position="1"/>
        <end position="29"/>
    </location>
</feature>
<name>A0A179B159_9ACTO</name>
<protein>
    <submittedName>
        <fullName evidence="3">Uncharacterized protein</fullName>
    </submittedName>
</protein>
<dbReference type="EMBL" id="LVZK01000003">
    <property type="protein sequence ID" value="OAP85448.1"/>
    <property type="molecule type" value="Genomic_DNA"/>
</dbReference>
<feature type="transmembrane region" description="Helical" evidence="2">
    <location>
        <begin position="161"/>
        <end position="182"/>
    </location>
</feature>
<dbReference type="RefSeq" id="WP_064232019.1">
    <property type="nucleotide sequence ID" value="NZ_LVZK01000003.1"/>
</dbReference>
<feature type="transmembrane region" description="Helical" evidence="2">
    <location>
        <begin position="88"/>
        <end position="109"/>
    </location>
</feature>
<dbReference type="AlphaFoldDB" id="A0A179B159"/>
<dbReference type="OrthoDB" id="10013485at2"/>
<evidence type="ECO:0000313" key="4">
    <source>
        <dbReference type="Proteomes" id="UP000078368"/>
    </source>
</evidence>
<gene>
    <name evidence="3" type="ORF">A4H34_10235</name>
</gene>